<feature type="domain" description="Methyltransferase" evidence="1">
    <location>
        <begin position="45"/>
        <end position="140"/>
    </location>
</feature>
<dbReference type="PANTHER" id="PTHR12843:SF5">
    <property type="entry name" value="EEF1A LYSINE METHYLTRANSFERASE 2"/>
    <property type="match status" value="1"/>
</dbReference>
<reference evidence="3" key="1">
    <citation type="journal article" date="2019" name="Int. J. Syst. Evol. Microbiol.">
        <title>The Global Catalogue of Microorganisms (GCM) 10K type strain sequencing project: providing services to taxonomists for standard genome sequencing and annotation.</title>
        <authorList>
            <consortium name="The Broad Institute Genomics Platform"/>
            <consortium name="The Broad Institute Genome Sequencing Center for Infectious Disease"/>
            <person name="Wu L."/>
            <person name="Ma J."/>
        </authorList>
    </citation>
    <scope>NUCLEOTIDE SEQUENCE [LARGE SCALE GENOMIC DNA]</scope>
    <source>
        <strain evidence="3">DFY41</strain>
    </source>
</reference>
<keyword evidence="3" id="KW-1185">Reference proteome</keyword>
<accession>A0ABW0BIL5</accession>
<gene>
    <name evidence="2" type="ORF">ACFPGP_10880</name>
</gene>
<protein>
    <submittedName>
        <fullName evidence="2">Class I SAM-dependent methyltransferase</fullName>
    </submittedName>
</protein>
<evidence type="ECO:0000313" key="2">
    <source>
        <dbReference type="EMBL" id="MFC5177179.1"/>
    </source>
</evidence>
<dbReference type="PANTHER" id="PTHR12843">
    <property type="entry name" value="PROTEIN-LYSINE N-METHYLTRANSFERASE METTL10"/>
    <property type="match status" value="1"/>
</dbReference>
<dbReference type="Proteomes" id="UP001596087">
    <property type="component" value="Unassembled WGS sequence"/>
</dbReference>
<name>A0ABW0BIL5_9ACTN</name>
<keyword evidence="2" id="KW-0808">Transferase</keyword>
<proteinExistence type="predicted"/>
<organism evidence="2 3">
    <name type="scientific">Nocardioides taihuensis</name>
    <dbReference type="NCBI Taxonomy" id="1835606"/>
    <lineage>
        <taxon>Bacteria</taxon>
        <taxon>Bacillati</taxon>
        <taxon>Actinomycetota</taxon>
        <taxon>Actinomycetes</taxon>
        <taxon>Propionibacteriales</taxon>
        <taxon>Nocardioidaceae</taxon>
        <taxon>Nocardioides</taxon>
    </lineage>
</organism>
<dbReference type="CDD" id="cd02440">
    <property type="entry name" value="AdoMet_MTases"/>
    <property type="match status" value="1"/>
</dbReference>
<dbReference type="Gene3D" id="3.40.50.150">
    <property type="entry name" value="Vaccinia Virus protein VP39"/>
    <property type="match status" value="1"/>
</dbReference>
<comment type="caution">
    <text evidence="2">The sequence shown here is derived from an EMBL/GenBank/DDBJ whole genome shotgun (WGS) entry which is preliminary data.</text>
</comment>
<dbReference type="EMBL" id="JBHSKD010000009">
    <property type="protein sequence ID" value="MFC5177179.1"/>
    <property type="molecule type" value="Genomic_DNA"/>
</dbReference>
<dbReference type="InterPro" id="IPR029063">
    <property type="entry name" value="SAM-dependent_MTases_sf"/>
</dbReference>
<evidence type="ECO:0000259" key="1">
    <source>
        <dbReference type="Pfam" id="PF13649"/>
    </source>
</evidence>
<dbReference type="InterPro" id="IPR041698">
    <property type="entry name" value="Methyltransf_25"/>
</dbReference>
<evidence type="ECO:0000313" key="3">
    <source>
        <dbReference type="Proteomes" id="UP001596087"/>
    </source>
</evidence>
<sequence length="204" mass="22155">MTASDDGRQAHWEDVYSSKGVDEVSWFQRDPEVSLRLVAGAPGSVVDVGAGASVLVDRLLEAGRTDVTLLDLSPAALTVTRERLGPAADGVTFVAADVVGWDPDRTFDCWHDRAVFHFLTDPARQAAYVATAGRLVAPRGAVVLGTFAADGPTQCSGLPTARHEPADLATLFAHDFDLEHAERETHRTPWGAEQHFTWVVLRRR</sequence>
<dbReference type="GO" id="GO:0008168">
    <property type="term" value="F:methyltransferase activity"/>
    <property type="evidence" value="ECO:0007669"/>
    <property type="project" value="UniProtKB-KW"/>
</dbReference>
<keyword evidence="2" id="KW-0489">Methyltransferase</keyword>
<dbReference type="RefSeq" id="WP_378589971.1">
    <property type="nucleotide sequence ID" value="NZ_JBHSKD010000009.1"/>
</dbReference>
<dbReference type="GO" id="GO:0032259">
    <property type="term" value="P:methylation"/>
    <property type="evidence" value="ECO:0007669"/>
    <property type="project" value="UniProtKB-KW"/>
</dbReference>
<dbReference type="Pfam" id="PF13649">
    <property type="entry name" value="Methyltransf_25"/>
    <property type="match status" value="1"/>
</dbReference>
<dbReference type="SUPFAM" id="SSF53335">
    <property type="entry name" value="S-adenosyl-L-methionine-dependent methyltransferases"/>
    <property type="match status" value="1"/>
</dbReference>